<evidence type="ECO:0000256" key="7">
    <source>
        <dbReference type="SAM" id="MobiDB-lite"/>
    </source>
</evidence>
<feature type="domain" description="NOMO seventh transthyretin-like" evidence="12">
    <location>
        <begin position="1662"/>
        <end position="1695"/>
    </location>
</feature>
<evidence type="ECO:0000259" key="14">
    <source>
        <dbReference type="Pfam" id="PF23194"/>
    </source>
</evidence>
<dbReference type="Proteomes" id="UP001231518">
    <property type="component" value="Chromosome 2"/>
</dbReference>
<evidence type="ECO:0000259" key="9">
    <source>
        <dbReference type="Pfam" id="PF22898"/>
    </source>
</evidence>
<feature type="domain" description="NOMO seventh transthyretin-like" evidence="12">
    <location>
        <begin position="2840"/>
        <end position="2874"/>
    </location>
</feature>
<feature type="domain" description="NOMO seventh transthyretin-like" evidence="12">
    <location>
        <begin position="2916"/>
        <end position="2950"/>
    </location>
</feature>
<feature type="domain" description="NOMO seventh transthyretin-like" evidence="12">
    <location>
        <begin position="1738"/>
        <end position="1772"/>
    </location>
</feature>
<gene>
    <name evidence="15" type="ORF">PYW07_006814</name>
</gene>
<feature type="compositionally biased region" description="Basic and acidic residues" evidence="7">
    <location>
        <begin position="3615"/>
        <end position="3627"/>
    </location>
</feature>
<feature type="domain" description="NOMO C-terminal transthyretin-like" evidence="13">
    <location>
        <begin position="3467"/>
        <end position="3565"/>
    </location>
</feature>
<evidence type="ECO:0000259" key="11">
    <source>
        <dbReference type="Pfam" id="PF22904"/>
    </source>
</evidence>
<keyword evidence="2" id="KW-0812">Transmembrane</keyword>
<dbReference type="SUPFAM" id="SSF49452">
    <property type="entry name" value="Starch-binding domain-like"/>
    <property type="match status" value="1"/>
</dbReference>
<feature type="region of interest" description="Disordered" evidence="7">
    <location>
        <begin position="3610"/>
        <end position="3647"/>
    </location>
</feature>
<protein>
    <submittedName>
        <fullName evidence="15">Uncharacterized protein</fullName>
    </submittedName>
</protein>
<evidence type="ECO:0000259" key="10">
    <source>
        <dbReference type="Pfam" id="PF22902"/>
    </source>
</evidence>
<feature type="domain" description="NOMO seventh transthyretin-like" evidence="12">
    <location>
        <begin position="2156"/>
        <end position="2190"/>
    </location>
</feature>
<dbReference type="SUPFAM" id="SSF117074">
    <property type="entry name" value="Hypothetical protein PA1324"/>
    <property type="match status" value="1"/>
</dbReference>
<dbReference type="Gene3D" id="2.60.40.1120">
    <property type="entry name" value="Carboxypeptidase-like, regulatory domain"/>
    <property type="match status" value="1"/>
</dbReference>
<feature type="domain" description="NOMO seventh transthyretin-like" evidence="12">
    <location>
        <begin position="2270"/>
        <end position="2304"/>
    </location>
</feature>
<feature type="domain" description="NOMO second beta-sandwich" evidence="11">
    <location>
        <begin position="220"/>
        <end position="301"/>
    </location>
</feature>
<feature type="domain" description="NOMO seventh transthyretin-like" evidence="12">
    <location>
        <begin position="1624"/>
        <end position="1658"/>
    </location>
</feature>
<keyword evidence="4" id="KW-0256">Endoplasmic reticulum</keyword>
<dbReference type="PANTHER" id="PTHR23303">
    <property type="entry name" value="CARBOXYPEPTIDASE REGULATORY REGION-CONTAINING"/>
    <property type="match status" value="1"/>
</dbReference>
<feature type="domain" description="NOMO-like N-terminal beta-sandwich" evidence="9">
    <location>
        <begin position="134"/>
        <end position="218"/>
    </location>
</feature>
<feature type="domain" description="NOMO seventh transthyretin-like" evidence="12">
    <location>
        <begin position="2688"/>
        <end position="2722"/>
    </location>
</feature>
<feature type="domain" description="NOMO seventh transthyretin-like" evidence="12">
    <location>
        <begin position="2764"/>
        <end position="2798"/>
    </location>
</feature>
<feature type="domain" description="NOMO seventh transthyretin-like" evidence="12">
    <location>
        <begin position="1586"/>
        <end position="1620"/>
    </location>
</feature>
<feature type="domain" description="NOMO seventh transthyretin-like" evidence="12">
    <location>
        <begin position="1445"/>
        <end position="1506"/>
    </location>
</feature>
<feature type="domain" description="NOMO seventh transthyretin-like" evidence="12">
    <location>
        <begin position="2232"/>
        <end position="2265"/>
    </location>
</feature>
<feature type="domain" description="NOMO seventh transthyretin-like" evidence="12">
    <location>
        <begin position="1700"/>
        <end position="1734"/>
    </location>
</feature>
<feature type="domain" description="NOMO seventh transthyretin-like" evidence="12">
    <location>
        <begin position="3030"/>
        <end position="3064"/>
    </location>
</feature>
<feature type="domain" description="NOMO seventh transthyretin-like" evidence="12">
    <location>
        <begin position="2346"/>
        <end position="2380"/>
    </location>
</feature>
<dbReference type="EMBL" id="JARGEI010000002">
    <property type="protein sequence ID" value="KAJ8735194.1"/>
    <property type="molecule type" value="Genomic_DNA"/>
</dbReference>
<reference evidence="15" key="1">
    <citation type="submission" date="2023-03" db="EMBL/GenBank/DDBJ databases">
        <title>Chromosome-level genomes of two armyworms, Mythimna separata and Mythimna loreyi, provide insights into the biosynthesis and reception of sex pheromones.</title>
        <authorList>
            <person name="Zhao H."/>
        </authorList>
    </citation>
    <scope>NUCLEOTIDE SEQUENCE</scope>
    <source>
        <strain evidence="15">BeijingLab</strain>
        <tissue evidence="15">Pupa</tissue>
    </source>
</reference>
<feature type="domain" description="NOMO seventh transthyretin-like" evidence="12">
    <location>
        <begin position="2042"/>
        <end position="2076"/>
    </location>
</feature>
<evidence type="ECO:0000256" key="1">
    <source>
        <dbReference type="ARBA" id="ARBA00004115"/>
    </source>
</evidence>
<evidence type="ECO:0000313" key="16">
    <source>
        <dbReference type="Proteomes" id="UP001231518"/>
    </source>
</evidence>
<evidence type="ECO:0000256" key="3">
    <source>
        <dbReference type="ARBA" id="ARBA00022729"/>
    </source>
</evidence>
<proteinExistence type="predicted"/>
<keyword evidence="6" id="KW-0472">Membrane</keyword>
<dbReference type="PANTHER" id="PTHR23303:SF14">
    <property type="entry name" value="BOS COMPLEX SUBUNIT NOMO1-RELATED"/>
    <property type="match status" value="1"/>
</dbReference>
<evidence type="ECO:0000256" key="6">
    <source>
        <dbReference type="ARBA" id="ARBA00023136"/>
    </source>
</evidence>
<dbReference type="InterPro" id="IPR013784">
    <property type="entry name" value="Carb-bd-like_fold"/>
</dbReference>
<feature type="domain" description="NOMO seventh transthyretin-like" evidence="12">
    <location>
        <begin position="3068"/>
        <end position="3104"/>
    </location>
</feature>
<dbReference type="InterPro" id="IPR056191">
    <property type="entry name" value="NOMO_12th"/>
</dbReference>
<feature type="domain" description="NOMO seventh transthyretin-like" evidence="12">
    <location>
        <begin position="1814"/>
        <end position="1848"/>
    </location>
</feature>
<feature type="domain" description="NOMO seventh transthyretin-like" evidence="12">
    <location>
        <begin position="2460"/>
        <end position="2494"/>
    </location>
</feature>
<feature type="domain" description="NOMO seventh transthyretin-like" evidence="12">
    <location>
        <begin position="2308"/>
        <end position="2342"/>
    </location>
</feature>
<dbReference type="InterPro" id="IPR055075">
    <property type="entry name" value="NOMO-like_N"/>
</dbReference>
<evidence type="ECO:0000259" key="13">
    <source>
        <dbReference type="Pfam" id="PF23192"/>
    </source>
</evidence>
<feature type="domain" description="NOMO seventh transthyretin-like" evidence="12">
    <location>
        <begin position="2726"/>
        <end position="2760"/>
    </location>
</feature>
<feature type="domain" description="NOMO-like ninth beta-sandwich" evidence="10">
    <location>
        <begin position="3207"/>
        <end position="3270"/>
    </location>
</feature>
<name>A0AAD7Z2B1_MYTSE</name>
<keyword evidence="16" id="KW-1185">Reference proteome</keyword>
<feature type="domain" description="NOMO seventh transthyretin-like" evidence="12">
    <location>
        <begin position="1510"/>
        <end position="1544"/>
    </location>
</feature>
<dbReference type="Pfam" id="PF23192">
    <property type="entry name" value="NOMO_12th"/>
    <property type="match status" value="1"/>
</dbReference>
<feature type="domain" description="NOMO seventh transthyretin-like" evidence="12">
    <location>
        <begin position="2648"/>
        <end position="2684"/>
    </location>
</feature>
<feature type="domain" description="NOMO seventh transthyretin-like" evidence="12">
    <location>
        <begin position="2498"/>
        <end position="2531"/>
    </location>
</feature>
<evidence type="ECO:0000256" key="4">
    <source>
        <dbReference type="ARBA" id="ARBA00022824"/>
    </source>
</evidence>
<comment type="subcellular location">
    <subcellularLocation>
        <location evidence="1">Endoplasmic reticulum membrane</location>
        <topology evidence="1">Single-pass type I membrane protein</topology>
    </subcellularLocation>
</comment>
<evidence type="ECO:0000259" key="8">
    <source>
        <dbReference type="Pfam" id="PF05018"/>
    </source>
</evidence>
<dbReference type="Pfam" id="PF22898">
    <property type="entry name" value="NOMO1-like_1st"/>
    <property type="match status" value="1"/>
</dbReference>
<dbReference type="Pfam" id="PF23141">
    <property type="entry name" value="Ig_NOMO"/>
    <property type="match status" value="43"/>
</dbReference>
<dbReference type="GO" id="GO:0030246">
    <property type="term" value="F:carbohydrate binding"/>
    <property type="evidence" value="ECO:0007669"/>
    <property type="project" value="InterPro"/>
</dbReference>
<dbReference type="InterPro" id="IPR051417">
    <property type="entry name" value="SDr/BOS_complex"/>
</dbReference>
<feature type="domain" description="NOMO seventh transthyretin-like" evidence="12">
    <location>
        <begin position="2194"/>
        <end position="2228"/>
    </location>
</feature>
<feature type="domain" description="CFA20" evidence="8">
    <location>
        <begin position="21"/>
        <end position="132"/>
    </location>
</feature>
<feature type="domain" description="NOMO seventh transthyretin-like" evidence="12">
    <location>
        <begin position="1852"/>
        <end position="1886"/>
    </location>
</feature>
<evidence type="ECO:0000259" key="12">
    <source>
        <dbReference type="Pfam" id="PF23141"/>
    </source>
</evidence>
<sequence>MIRSAQDLNFGVDSANAAPRIGSKPLQIWDKKVRNGHIKRITDNDIQSLVLEIVGTNVSTTYITCPADPKKTLGIKLPFLVMIIKNLKKYFTFEVQVLDDKNVRRRFRASNYQSTTRVKPFICTMPMRLDEGCGGFVKSHVPLDFSKIEIGLYTKEGSLKEKTESAPTNGYYFLPLYEKGEYVLKVHPPAGWSFEPSEVNLSVDGATDRCSSGQDINFAFNGFGITGQVITAGQKQGPSGIAIQLVNEKGEVRNTVTTVGGDFHFTPVIPGKYTVKASHAKWKLDPAQAVVQVKEGNTALPFGVLAVKGYDVSGSVTSFGSPIGGLYVLLYSKEESPKFRVEGCKTALLQGVPDAPICHSITDANGEFNFGLVPAGEYKLLAMSKPPGQVTVSYNVRPDAVPFTVRHDSLFIKHAFEVTGFTVVGNVVKSVGGPGLPGARVLMDGKPVGNTDAAGKFTLPNLQPSTYTLSFKHEQCQFDDIQLVVSPTGPRSAPNARVSRWRVCGAVTPPGSRNVLLTSEQRGVGQVRVAADGEKGDWCTYLAPGVYSAKVEVSEQEQRDGLQYYPLTQKVSVGNAQVEGVTFSQLKGKLSGRVHCKLAGACADLRVTLRPLSPDGGYVGTPITTTAKGMYNAQVEGVTFSQLKGKLSGRVHCKLAGACADLRVTLRPLSPDGGYVGTPITTTAKGMYNAQVEGVTFSQLKGKLSGRVHCKLAGACADLRVTLRPLSPDGGYVGTPITTTAKGMYNAQVEGVTFSQLKGKLSGRVHCKLAGACADLRVTLRPLSPDGGYVGTPITTTAKGMYNAQVEGVTFSQLKGKLSGRVHCKLAGACADLRVTLRPLSPDGGYVGTPITTTAKGMYNAQVEGVTFSQLKGKLSGRVHCKLAGACADLRVTLRPLSPDGGYVGTPITTTAKGMYNAQVEGVTFSQLKGKLSGRVHCKLAGACADLRVTLRPLSPDGGYVGTPITTTAKGMYNAQVEGVTFSQLKGKLSGRVHCKLAGACADLRVTLRPLSPDGGYVGTPITTTAKGMYNAQVEGVTFSQLKGKLSGRVHCKLAGACADLRVTLRPLSPDGGYVGTPITTTAKGMYNAQVEGVTFSQLKGKLSGRVHCKLAGACADLRVTLRPLSPDGGYVGTPITTTAKGMYNAQVEGVTFSQLKGKLSGRVHCKLAGACADLRVTLRPLSPDGGYVGTPITTTAKGMYNAQVEGVTFSQLKGKLSGRVHCKLAGACADLRVTLRPLSPDGGYVGTPITTTAKGMYNAQVEGVTFSQLKGKLSGRVHCKLAGACADLRVTLRPLSPDGGYVGTPITTTAKGMYNAQVEGVTFSQLKGKLSGRVHCKLAGACADLRVTLRPLSPDGGYVGTPITTTAKGMYNAQVEGVTFSQLKGNAFSLFWGDGKYTFEEVLPGSVEISVESDPLCWAEARHNVAVTQDHTNVPTFEHTGYVLRIHSTHEVEVEYSSKSSDGVMSVPAGASQQCVPSAELYTLTPRGCHRFQPEQAHADTSTLVATVSIQQCVPSAELYTLTPRGCHRFQPEQAHADTSTLVATVSIQQCVPSAELYTLTPRGCHRFQPEQAHADTSTLVATVSIQQCVPSAELYTLTPRGCHRFQPEQAHADTSTLVATVSIQQCVPSAELYTLTPRGCHRFQPEQAHADTSTLVATVSIQQCVPSAELYTLTPRGCHRFQPEQAHADTSTLVATVSIQQCVPSAELYTLTPRGCHRFQPEQAHADTSTLVATVSIQQCVPSAELYTLTPRGCHRFQPEQAHADTSTLVATVSIQQCVPSAELYTLTPRGCHRFQPEQAHADTSTLVATVSIQQCVPSAELYTLTPRGCHRFQPEQAHADTSTLVATVSIQQCVPSAELYTLTPRGCHRFQPEQAHADTSTLVATVSIQQCVPSAELYTLTPRGCHRFQPEQAHADTSTLVATVSIQQCVPSAELYTLTPRGCHRFQPEQAHADTSTLVATVSIQQCVPSAELYTLTPRGCHRFQPEQAHADTSTLVATVSIQQCVPSAELYTLTPRGCHRFQPEQAHADTSTLVATVSIQQCVPSAELYTLTPRGCHRFQPEQAHADTSTLVATVSIQQCVPSAELYTLTPRGCHRFQPEQAHADTSTLVATVSIQQCVPSAELYTLTPRGCHRFQPEQAHADTSTLVATVSIQQCVPSAELYTLTPRGCHRFQPEQAHADTSTLVATVSIQQCVPSAELYTLTPRGCHRFQPEQAHADTSTLVATVSIQQCVPSAELYTLTPRGCHRFQPEQAHADTSTLVATVSIQQCVPSAELYTLTPRGCHRFQPEQAHADTSTLVATVSIQQCVPSAELYTLTPRGCHRFQPEQAHADTSTLVATVSIQQCVPSAELYTLTPRGCHRFQPEQAHADTSTLVATVSIQQCVPSAELYTLTPRGCHRFQPEQAHADTSTLVATVSIQQCVPSAELYTLTPRGCHRFQPEQAHADTSTLVATVSIQQCVPSAELYTLTPRGCHRFQPEQAHADTSTLVATVSIQQCVPSAELYTLTPRGCHRFQPEQAHADTSTLVATVSIQQCVPSAELYTLTPRGCHRFQPEQAHADTSTLVATVSIQQCVPSAELYTLTPRGCHRFQPEQAHADTSTLVATVSIQQCVPSAELYTLTPRGCHRFQPEQAHADTSTLVATVSIQQCVPSAELYTLTPRGCHRFQPEQAHADTSTLVATVSIQQCVPSAELYTLTPRGCHRFQPEQAHADTSTLVATVSIQQCVPSAELYTLTPRGCHRFQPEQAHADTSTLVATVSIQQCVPSAELYTLTPRGCHRFQPEQAHADTSTLVATVSIQQCVPSAELYTLTPRGCHRFQPEQAHADTSTLVATVSIQQCVPSAELYTLTPRGCHRFQPEQAHADTSTLVATVSIQQCVPSAELYTLTPRGCHRFQPEQAHADTSTLVATVSIQQCVPSAELYTLTPRGCHRFQPEQAHADTSTLVATVSIQQCVPSAELYTLTPRGCHRFQPEQAHADTSTLVATVSIQQCVPSAELYTLTPRGCHRFQPEQAHADTSTLVATVSIQQCVPSAELYTLTPRGCHRFQPEQAHADTSTLVATVSIQQCVPSAELYTLTPRGCHRFQPEQAHADTSTLVATTVYFVATAHAVVIKVTSPQPVEDLVLHISTDGHATKDVGPLVPLKQPGGGYGFEHTLYMADGEVAVVSASSSSLLMSPATPQQVVGRARCQAQALTLRARTALTLSGRLVPPVPDVTLTLSSDDLKLVQVTSEDGTYRFGPLDASKHYKITAEKDSYVFSAPDDNGDIVAHKLAEITVELRDDADGTPLQGALVSVSGGTYRRNVASGANGALRFGSLSPAQYYVKPNMKEYRFQPPHHIVTLEEGQTQHVALRGVRVAWSCVGAALSLGGAGWPGAVLVAAPLPGQAPHCTTEEATTEANGAFRIRGLLPNCLYNIQLKESTAPELLGLKLAKAPPVLEVKNNKDIENVRLIAIQPTQITDTNVLVYTPNIDHYKSLRLTLALESTPHSPIYSTKLDPAGYQPHNNPGLMYVLPRLPADNKTYVLQLDSTLSKATHEYGEEVHYFNSDGQFKHFTIEFVPKVKSSEQEVRQTSLLVIPLLAALALAYTQRERVFSALAAASAARSTRPRARVERPDTLDRASIDQIVSSLNPPGKKPKKKQL</sequence>
<feature type="domain" description="NOMO seventh transthyretin-like" evidence="12">
    <location>
        <begin position="2002"/>
        <end position="2037"/>
    </location>
</feature>
<dbReference type="Pfam" id="PF05018">
    <property type="entry name" value="CFA20_dom"/>
    <property type="match status" value="1"/>
</dbReference>
<keyword evidence="3" id="KW-0732">Signal</keyword>
<comment type="caution">
    <text evidence="15">The sequence shown here is derived from an EMBL/GenBank/DDBJ whole genome shotgun (WGS) entry which is preliminary data.</text>
</comment>
<keyword evidence="5" id="KW-1133">Transmembrane helix</keyword>
<evidence type="ECO:0000256" key="2">
    <source>
        <dbReference type="ARBA" id="ARBA00022692"/>
    </source>
</evidence>
<feature type="domain" description="NOMO seventh transthyretin-like" evidence="12">
    <location>
        <begin position="2384"/>
        <end position="2418"/>
    </location>
</feature>
<feature type="domain" description="NOMO seventh transthyretin-like" evidence="12">
    <location>
        <begin position="2422"/>
        <end position="2456"/>
    </location>
</feature>
<feature type="domain" description="NOMO seventh transthyretin-like" evidence="12">
    <location>
        <begin position="2536"/>
        <end position="2570"/>
    </location>
</feature>
<feature type="domain" description="NOMO seventh transthyretin-like" evidence="12">
    <location>
        <begin position="2878"/>
        <end position="2912"/>
    </location>
</feature>
<feature type="domain" description="NOMO seventh transthyretin-like" evidence="12">
    <location>
        <begin position="2802"/>
        <end position="2836"/>
    </location>
</feature>
<feature type="domain" description="NOMO seventh transthyretin-like" evidence="12">
    <location>
        <begin position="2610"/>
        <end position="2646"/>
    </location>
</feature>
<feature type="domain" description="NOMO seventh transthyretin-like" evidence="12">
    <location>
        <begin position="1964"/>
        <end position="2000"/>
    </location>
</feature>
<dbReference type="InterPro" id="IPR056190">
    <property type="entry name" value="NOMO_5th"/>
</dbReference>
<dbReference type="Pfam" id="PF23194">
    <property type="entry name" value="NOMO_5th"/>
    <property type="match status" value="1"/>
</dbReference>
<organism evidence="15 16">
    <name type="scientific">Mythimna separata</name>
    <name type="common">Oriental armyworm</name>
    <name type="synonym">Pseudaletia separata</name>
    <dbReference type="NCBI Taxonomy" id="271217"/>
    <lineage>
        <taxon>Eukaryota</taxon>
        <taxon>Metazoa</taxon>
        <taxon>Ecdysozoa</taxon>
        <taxon>Arthropoda</taxon>
        <taxon>Hexapoda</taxon>
        <taxon>Insecta</taxon>
        <taxon>Pterygota</taxon>
        <taxon>Neoptera</taxon>
        <taxon>Endopterygota</taxon>
        <taxon>Lepidoptera</taxon>
        <taxon>Glossata</taxon>
        <taxon>Ditrysia</taxon>
        <taxon>Noctuoidea</taxon>
        <taxon>Noctuidae</taxon>
        <taxon>Noctuinae</taxon>
        <taxon>Hadenini</taxon>
        <taxon>Mythimna</taxon>
    </lineage>
</organism>
<feature type="domain" description="NOMO seventh transthyretin-like" evidence="12">
    <location>
        <begin position="2954"/>
        <end position="2988"/>
    </location>
</feature>
<dbReference type="Pfam" id="PF22904">
    <property type="entry name" value="NOMO1-like_2nd"/>
    <property type="match status" value="1"/>
</dbReference>
<feature type="domain" description="NOMO seventh transthyretin-like" evidence="12">
    <location>
        <begin position="1890"/>
        <end position="1923"/>
    </location>
</feature>
<feature type="domain" description="NOMO seventh transthyretin-like" evidence="12">
    <location>
        <begin position="1548"/>
        <end position="1582"/>
    </location>
</feature>
<feature type="domain" description="NOMO seventh transthyretin-like" evidence="12">
    <location>
        <begin position="2080"/>
        <end position="2114"/>
    </location>
</feature>
<feature type="domain" description="NOMO seventh transthyretin-like" evidence="12">
    <location>
        <begin position="2118"/>
        <end position="2152"/>
    </location>
</feature>
<feature type="domain" description="NOMO seventh transthyretin-like" evidence="12">
    <location>
        <begin position="2574"/>
        <end position="2608"/>
    </location>
</feature>
<accession>A0AAD7Z2B1</accession>
<dbReference type="InterPro" id="IPR007714">
    <property type="entry name" value="CFA20_dom"/>
</dbReference>
<dbReference type="InterPro" id="IPR055073">
    <property type="entry name" value="NOMO1-like_9th"/>
</dbReference>
<evidence type="ECO:0000313" key="15">
    <source>
        <dbReference type="EMBL" id="KAJ8735194.1"/>
    </source>
</evidence>
<dbReference type="SUPFAM" id="SSF49478">
    <property type="entry name" value="Cna protein B-type domain"/>
    <property type="match status" value="1"/>
</dbReference>
<dbReference type="InterPro" id="IPR055074">
    <property type="entry name" value="NOMO1-3_2nd"/>
</dbReference>
<feature type="domain" description="NOMO seventh transthyretin-like" evidence="12">
    <location>
        <begin position="1928"/>
        <end position="1962"/>
    </location>
</feature>
<feature type="domain" description="NOMO seventh transthyretin-like" evidence="12">
    <location>
        <begin position="2992"/>
        <end position="3025"/>
    </location>
</feature>
<dbReference type="InterPro" id="IPR056319">
    <property type="entry name" value="NOMO_7th"/>
</dbReference>
<dbReference type="GO" id="GO:0005789">
    <property type="term" value="C:endoplasmic reticulum membrane"/>
    <property type="evidence" value="ECO:0007669"/>
    <property type="project" value="UniProtKB-SubCell"/>
</dbReference>
<dbReference type="Pfam" id="PF22902">
    <property type="entry name" value="NOMO1-like_9th"/>
    <property type="match status" value="1"/>
</dbReference>
<evidence type="ECO:0000256" key="5">
    <source>
        <dbReference type="ARBA" id="ARBA00022989"/>
    </source>
</evidence>
<feature type="domain" description="NOMO fifth transthyretin-like" evidence="14">
    <location>
        <begin position="503"/>
        <end position="583"/>
    </location>
</feature>
<feature type="domain" description="NOMO seventh transthyretin-like" evidence="12">
    <location>
        <begin position="1776"/>
        <end position="1810"/>
    </location>
</feature>